<dbReference type="InterPro" id="IPR004358">
    <property type="entry name" value="Sig_transdc_His_kin-like_C"/>
</dbReference>
<dbReference type="PANTHER" id="PTHR43047">
    <property type="entry name" value="TWO-COMPONENT HISTIDINE PROTEIN KINASE"/>
    <property type="match status" value="1"/>
</dbReference>
<dbReference type="Gene3D" id="1.10.287.130">
    <property type="match status" value="1"/>
</dbReference>
<keyword evidence="8" id="KW-1133">Transmembrane helix</keyword>
<evidence type="ECO:0000256" key="4">
    <source>
        <dbReference type="ARBA" id="ARBA00022679"/>
    </source>
</evidence>
<keyword evidence="8" id="KW-0472">Membrane</keyword>
<dbReference type="OrthoDB" id="10266508at2759"/>
<accession>A0A6A5BRD3</accession>
<feature type="transmembrane region" description="Helical" evidence="8">
    <location>
        <begin position="202"/>
        <end position="220"/>
    </location>
</feature>
<dbReference type="InterPro" id="IPR036890">
    <property type="entry name" value="HATPase_C_sf"/>
</dbReference>
<dbReference type="Pfam" id="PF13188">
    <property type="entry name" value="PAS_8"/>
    <property type="match status" value="1"/>
</dbReference>
<evidence type="ECO:0000259" key="9">
    <source>
        <dbReference type="PROSITE" id="PS50109"/>
    </source>
</evidence>
<dbReference type="PROSITE" id="PS50112">
    <property type="entry name" value="PAS"/>
    <property type="match status" value="1"/>
</dbReference>
<evidence type="ECO:0000256" key="7">
    <source>
        <dbReference type="SAM" id="MobiDB-lite"/>
    </source>
</evidence>
<evidence type="ECO:0000259" key="10">
    <source>
        <dbReference type="PROSITE" id="PS50110"/>
    </source>
</evidence>
<keyword evidence="13" id="KW-1185">Reference proteome</keyword>
<dbReference type="SMART" id="SM00448">
    <property type="entry name" value="REC"/>
    <property type="match status" value="1"/>
</dbReference>
<dbReference type="VEuPathDB" id="AmoebaDB:NfTy_066770"/>
<dbReference type="CDD" id="cd17546">
    <property type="entry name" value="REC_hyHK_CKI1_RcsC-like"/>
    <property type="match status" value="1"/>
</dbReference>
<dbReference type="InterPro" id="IPR005467">
    <property type="entry name" value="His_kinase_dom"/>
</dbReference>
<dbReference type="Pfam" id="PF02518">
    <property type="entry name" value="HATPase_c"/>
    <property type="match status" value="1"/>
</dbReference>
<dbReference type="EMBL" id="VFQX01000044">
    <property type="protein sequence ID" value="KAF0975509.1"/>
    <property type="molecule type" value="Genomic_DNA"/>
</dbReference>
<dbReference type="PROSITE" id="PS50109">
    <property type="entry name" value="HIS_KIN"/>
    <property type="match status" value="1"/>
</dbReference>
<feature type="transmembrane region" description="Helical" evidence="8">
    <location>
        <begin position="327"/>
        <end position="346"/>
    </location>
</feature>
<feature type="compositionally biased region" description="Low complexity" evidence="7">
    <location>
        <begin position="49"/>
        <end position="67"/>
    </location>
</feature>
<feature type="domain" description="PAS" evidence="11">
    <location>
        <begin position="390"/>
        <end position="444"/>
    </location>
</feature>
<dbReference type="SUPFAM" id="SSF55785">
    <property type="entry name" value="PYP-like sensor domain (PAS domain)"/>
    <property type="match status" value="1"/>
</dbReference>
<feature type="region of interest" description="Disordered" evidence="7">
    <location>
        <begin position="23"/>
        <end position="121"/>
    </location>
</feature>
<organism evidence="12 13">
    <name type="scientific">Naegleria fowleri</name>
    <name type="common">Brain eating amoeba</name>
    <dbReference type="NCBI Taxonomy" id="5763"/>
    <lineage>
        <taxon>Eukaryota</taxon>
        <taxon>Discoba</taxon>
        <taxon>Heterolobosea</taxon>
        <taxon>Tetramitia</taxon>
        <taxon>Eutetramitia</taxon>
        <taxon>Vahlkampfiidae</taxon>
        <taxon>Naegleria</taxon>
    </lineage>
</organism>
<dbReference type="SUPFAM" id="SSF55874">
    <property type="entry name" value="ATPase domain of HSP90 chaperone/DNA topoisomerase II/histidine kinase"/>
    <property type="match status" value="1"/>
</dbReference>
<dbReference type="VEuPathDB" id="AmoebaDB:FDP41_005503"/>
<dbReference type="SMART" id="SM00388">
    <property type="entry name" value="HisKA"/>
    <property type="match status" value="1"/>
</dbReference>
<dbReference type="Gene3D" id="3.30.450.20">
    <property type="entry name" value="PAS domain"/>
    <property type="match status" value="1"/>
</dbReference>
<dbReference type="Gene3D" id="3.40.50.2300">
    <property type="match status" value="1"/>
</dbReference>
<comment type="catalytic activity">
    <reaction evidence="1">
        <text>ATP + protein L-histidine = ADP + protein N-phospho-L-histidine.</text>
        <dbReference type="EC" id="2.7.13.3"/>
    </reaction>
</comment>
<evidence type="ECO:0000256" key="2">
    <source>
        <dbReference type="ARBA" id="ARBA00012438"/>
    </source>
</evidence>
<proteinExistence type="predicted"/>
<dbReference type="Gene3D" id="3.30.565.10">
    <property type="entry name" value="Histidine kinase-like ATPase, C-terminal domain"/>
    <property type="match status" value="1"/>
</dbReference>
<dbReference type="CDD" id="cd00082">
    <property type="entry name" value="HisKA"/>
    <property type="match status" value="1"/>
</dbReference>
<evidence type="ECO:0000256" key="5">
    <source>
        <dbReference type="ARBA" id="ARBA00022777"/>
    </source>
</evidence>
<evidence type="ECO:0000313" key="12">
    <source>
        <dbReference type="EMBL" id="KAF0975509.1"/>
    </source>
</evidence>
<keyword evidence="4" id="KW-0808">Transferase</keyword>
<dbReference type="CDD" id="cd16922">
    <property type="entry name" value="HATPase_EvgS-ArcB-TorS-like"/>
    <property type="match status" value="1"/>
</dbReference>
<dbReference type="PANTHER" id="PTHR43047:SF72">
    <property type="entry name" value="OSMOSENSING HISTIDINE PROTEIN KINASE SLN1"/>
    <property type="match status" value="1"/>
</dbReference>
<evidence type="ECO:0000256" key="6">
    <source>
        <dbReference type="PROSITE-ProRule" id="PRU00169"/>
    </source>
</evidence>
<dbReference type="InterPro" id="IPR036097">
    <property type="entry name" value="HisK_dim/P_sf"/>
</dbReference>
<gene>
    <name evidence="12" type="ORF">FDP41_005503</name>
</gene>
<dbReference type="FunFam" id="3.30.565.10:FF:000010">
    <property type="entry name" value="Sensor histidine kinase RcsC"/>
    <property type="match status" value="1"/>
</dbReference>
<keyword evidence="5" id="KW-0418">Kinase</keyword>
<dbReference type="VEuPathDB" id="AmoebaDB:NF0116720"/>
<dbReference type="GO" id="GO:0009927">
    <property type="term" value="F:histidine phosphotransfer kinase activity"/>
    <property type="evidence" value="ECO:0007669"/>
    <property type="project" value="TreeGrafter"/>
</dbReference>
<feature type="domain" description="Histidine kinase" evidence="9">
    <location>
        <begin position="521"/>
        <end position="752"/>
    </location>
</feature>
<evidence type="ECO:0000313" key="13">
    <source>
        <dbReference type="Proteomes" id="UP000444721"/>
    </source>
</evidence>
<dbReference type="InterPro" id="IPR035965">
    <property type="entry name" value="PAS-like_dom_sf"/>
</dbReference>
<dbReference type="PRINTS" id="PR00344">
    <property type="entry name" value="BCTRLSENSOR"/>
</dbReference>
<feature type="transmembrane region" description="Helical" evidence="8">
    <location>
        <begin position="255"/>
        <end position="275"/>
    </location>
</feature>
<evidence type="ECO:0000256" key="3">
    <source>
        <dbReference type="ARBA" id="ARBA00022553"/>
    </source>
</evidence>
<feature type="compositionally biased region" description="Polar residues" evidence="7">
    <location>
        <begin position="85"/>
        <end position="99"/>
    </location>
</feature>
<feature type="compositionally biased region" description="Basic and acidic residues" evidence="7">
    <location>
        <begin position="70"/>
        <end position="84"/>
    </location>
</feature>
<dbReference type="InterPro" id="IPR003594">
    <property type="entry name" value="HATPase_dom"/>
</dbReference>
<feature type="compositionally biased region" description="Low complexity" evidence="7">
    <location>
        <begin position="100"/>
        <end position="121"/>
    </location>
</feature>
<evidence type="ECO:0000256" key="1">
    <source>
        <dbReference type="ARBA" id="ARBA00000085"/>
    </source>
</evidence>
<dbReference type="AlphaFoldDB" id="A0A6A5BRD3"/>
<keyword evidence="8" id="KW-0812">Transmembrane</keyword>
<feature type="transmembrane region" description="Helical" evidence="8">
    <location>
        <begin position="232"/>
        <end position="249"/>
    </location>
</feature>
<dbReference type="OMA" id="LIAQKMH"/>
<keyword evidence="3 6" id="KW-0597">Phosphoprotein</keyword>
<sequence>MPGDTFSLNEGTNLSGKQPLFELKDMSTPPVTPNPTTSSTTQSKRELLSAHTNSNSIHSTSAITTTSVEIQHEPSRDNNNHGDASHNTQNNIIHSSMNHTNNNNQQQQPTIQNTTTNQQQTVVHVPSSSTTAFPGNIVEAAHEEDDDGSNSDAHLKHSSRLRRFLSLIYSKSSSFLLGYRFVNFPGLRAHNSIKDPYERLSIAYYSVYFVFYLFFSISMIIQQLIRFKTLSLLYILDATFSLVGFILFRSPFPHAYLYVFLAYLFSVPFVLINLVSSSIDTNSILSLLIFQQNDFVAYQHLILATNLRVIIFPTIFAAIGLSSTKTLIVAIIGYILAFIQFGWLGGIMQGLKLNYGDYFCDILFISIPYVVAILILNNMHQAFRSQIKEVETRLSNMLNITNEAIIIQSRRKKKIIYVNLAFERMFGYEHDEIVHANKNILDLLVGPPVIATDEWTLCKARTKLGDRFGVEVTHKVDFLSSKKVDVFIVRNNELNDQVRLMNEKARQAQIELQSRTTFFSMISHDLKNPLNSIYLIAQKMHEDFMSQQAVDFHEGLEWMNMILSSCHILSNIIQDVLSSSKLESGTVELDLSNFDLVYSIEEIISINSVTAFKKGIDVGLEIDIKRGSKHRVPIVVKGDVHKFQQILTNLMGNAIKFTHTGSVTVSVDVQDETENAVKVFVVVCDTGIGIPKEKQKDLFKVFSRLKKDKEYEGSGLGLSICKNLTNLMNGDIGCYSNGESGSNFWFTVTFQKASRGEDYDKIVERAEKRLPLTEESKLIEVKEKLNSNYPSSTCLVIYKEPKIRNILTNYMRETFDDQVVSMENDVDTMFVSAESLENITERFLHNSSPNIHEWNVQKPISFIILDDSCFLPENLPKSENALFNPSAQNTNSIRVGSSSSTRRNSSVIYSPPEIERIFSTVIKLRSIVENHNAKLALGGYSISTKVVVWFDKFEPKRFLSFIRKDPSNFERQSKTKGLFDLTLRKPITLFSFQYMIQQLLAIRPSTIAHNERKLIETYQFPSKKDDHRKFSMDPTALTSPGINSSQESRCSSLDTTSIAHSSFSQDKSIPEIEEEKTINLKVLVADDNNINRNVMLKILGGLSGNSDMESQISEIKNCPCKLLVRTKGAVNGKEAYDEFIQHFNTPNKYDAVILDVHMDVMSGLECAQKIRQFESEHKAKPCVLIGATGDSDGEHICKQAGMNLVCLKPISQTQIRNVVKHVIEDL</sequence>
<feature type="transmembrane region" description="Helical" evidence="8">
    <location>
        <begin position="296"/>
        <end position="321"/>
    </location>
</feature>
<name>A0A6A5BRD3_NAEFO</name>
<dbReference type="Proteomes" id="UP000444721">
    <property type="component" value="Unassembled WGS sequence"/>
</dbReference>
<dbReference type="CDD" id="cd00130">
    <property type="entry name" value="PAS"/>
    <property type="match status" value="1"/>
</dbReference>
<dbReference type="SMART" id="SM00387">
    <property type="entry name" value="HATPase_c"/>
    <property type="match status" value="1"/>
</dbReference>
<dbReference type="Pfam" id="PF00072">
    <property type="entry name" value="Response_reg"/>
    <property type="match status" value="1"/>
</dbReference>
<dbReference type="PROSITE" id="PS50110">
    <property type="entry name" value="RESPONSE_REGULATORY"/>
    <property type="match status" value="1"/>
</dbReference>
<dbReference type="NCBIfam" id="TIGR00229">
    <property type="entry name" value="sensory_box"/>
    <property type="match status" value="1"/>
</dbReference>
<dbReference type="EC" id="2.7.13.3" evidence="2"/>
<dbReference type="InterPro" id="IPR011006">
    <property type="entry name" value="CheY-like_superfamily"/>
</dbReference>
<dbReference type="RefSeq" id="XP_044560222.1">
    <property type="nucleotide sequence ID" value="XM_044709035.1"/>
</dbReference>
<dbReference type="InterPro" id="IPR003661">
    <property type="entry name" value="HisK_dim/P_dom"/>
</dbReference>
<feature type="transmembrane region" description="Helical" evidence="8">
    <location>
        <begin position="358"/>
        <end position="376"/>
    </location>
</feature>
<dbReference type="InterPro" id="IPR001789">
    <property type="entry name" value="Sig_transdc_resp-reg_receiver"/>
</dbReference>
<comment type="caution">
    <text evidence="12">The sequence shown here is derived from an EMBL/GenBank/DDBJ whole genome shotgun (WGS) entry which is preliminary data.</text>
</comment>
<dbReference type="GO" id="GO:0005886">
    <property type="term" value="C:plasma membrane"/>
    <property type="evidence" value="ECO:0007669"/>
    <property type="project" value="TreeGrafter"/>
</dbReference>
<dbReference type="InterPro" id="IPR000014">
    <property type="entry name" value="PAS"/>
</dbReference>
<reference evidence="12 13" key="1">
    <citation type="journal article" date="2019" name="Sci. Rep.">
        <title>Nanopore sequencing improves the draft genome of the human pathogenic amoeba Naegleria fowleri.</title>
        <authorList>
            <person name="Liechti N."/>
            <person name="Schurch N."/>
            <person name="Bruggmann R."/>
            <person name="Wittwer M."/>
        </authorList>
    </citation>
    <scope>NUCLEOTIDE SEQUENCE [LARGE SCALE GENOMIC DNA]</scope>
    <source>
        <strain evidence="12 13">ATCC 30894</strain>
    </source>
</reference>
<evidence type="ECO:0000259" key="11">
    <source>
        <dbReference type="PROSITE" id="PS50112"/>
    </source>
</evidence>
<feature type="domain" description="Response regulatory" evidence="10">
    <location>
        <begin position="1081"/>
        <end position="1223"/>
    </location>
</feature>
<evidence type="ECO:0000256" key="8">
    <source>
        <dbReference type="SAM" id="Phobius"/>
    </source>
</evidence>
<dbReference type="SMART" id="SM00091">
    <property type="entry name" value="PAS"/>
    <property type="match status" value="1"/>
</dbReference>
<dbReference type="GO" id="GO:0000155">
    <property type="term" value="F:phosphorelay sensor kinase activity"/>
    <property type="evidence" value="ECO:0007669"/>
    <property type="project" value="InterPro"/>
</dbReference>
<dbReference type="GeneID" id="68112721"/>
<protein>
    <recommendedName>
        <fullName evidence="2">histidine kinase</fullName>
        <ecNumber evidence="2">2.7.13.3</ecNumber>
    </recommendedName>
</protein>
<dbReference type="Pfam" id="PF00512">
    <property type="entry name" value="HisKA"/>
    <property type="match status" value="1"/>
</dbReference>
<dbReference type="SUPFAM" id="SSF47384">
    <property type="entry name" value="Homodimeric domain of signal transducing histidine kinase"/>
    <property type="match status" value="1"/>
</dbReference>
<dbReference type="SUPFAM" id="SSF52172">
    <property type="entry name" value="CheY-like"/>
    <property type="match status" value="1"/>
</dbReference>
<feature type="modified residue" description="4-aspartylphosphate" evidence="6">
    <location>
        <position position="1155"/>
    </location>
</feature>